<dbReference type="Proteomes" id="UP000188637">
    <property type="component" value="Unassembled WGS sequence"/>
</dbReference>
<organism evidence="1 2">
    <name type="scientific">Candidatus Epulonipiscium fishelsonii</name>
    <dbReference type="NCBI Taxonomy" id="77094"/>
    <lineage>
        <taxon>Bacteria</taxon>
        <taxon>Bacillati</taxon>
        <taxon>Bacillota</taxon>
        <taxon>Clostridia</taxon>
        <taxon>Lachnospirales</taxon>
        <taxon>Lachnospiraceae</taxon>
        <taxon>Candidatus Epulonipiscium</taxon>
    </lineage>
</organism>
<dbReference type="EMBL" id="LJHD01000141">
    <property type="protein sequence ID" value="ONI43586.1"/>
    <property type="molecule type" value="Genomic_DNA"/>
</dbReference>
<accession>A0ACC8XHN0</accession>
<evidence type="ECO:0000313" key="1">
    <source>
        <dbReference type="EMBL" id="ONI43586.1"/>
    </source>
</evidence>
<keyword evidence="2" id="KW-1185">Reference proteome</keyword>
<gene>
    <name evidence="1" type="ORF">AN640_06320</name>
</gene>
<reference evidence="1" key="1">
    <citation type="submission" date="2016-08" db="EMBL/GenBank/DDBJ databases">
        <authorList>
            <person name="Ngugi D.K."/>
            <person name="Miyake S."/>
            <person name="Stingl U."/>
        </authorList>
    </citation>
    <scope>NUCLEOTIDE SEQUENCE</scope>
    <source>
        <strain evidence="1">SCG-D08WGA-EpuloA1</strain>
    </source>
</reference>
<sequence>MLELSGYRTEVDEIDRQLMELFERRLEIVGKIAALKEQQGLTIFDEKREEEVHQKNMMLLKNEKLSSYGNSFISSLLEISRNYQIDSLEQREVPLSRGNITIGFQGVPGAYSEQALINYFGNGYKTKFYQEFEDVFEALKYEYIDYGVLPIENSTTGSIVQNYDLLKKYGYYIVGETSIKIRHNLLGLKGASINNLTQVFSHSQGLEQCSKFLKTLPFCKQIAYANTATSAKFVKDSNVATNAAIGSERAGEIYGLEILQENISDAKENFTRFIIVSKYEQSNSICDKMTLIFSIANKIGSLYAVLNQFSNEGVNLLKIESRPVGDGSFSYYFYIDIEGNKEDSNIKKVLGEISKVTQDFKVLGCYKRKK</sequence>
<name>A0ACC8XHN0_9FIRM</name>
<proteinExistence type="predicted"/>
<protein>
    <submittedName>
        <fullName evidence="1">Uncharacterized protein</fullName>
    </submittedName>
</protein>
<evidence type="ECO:0000313" key="2">
    <source>
        <dbReference type="Proteomes" id="UP000188637"/>
    </source>
</evidence>
<comment type="caution">
    <text evidence="1">The sequence shown here is derived from an EMBL/GenBank/DDBJ whole genome shotgun (WGS) entry which is preliminary data.</text>
</comment>